<protein>
    <submittedName>
        <fullName evidence="2">CRAL-TRIO domain-containing protein</fullName>
    </submittedName>
</protein>
<dbReference type="Proteomes" id="UP000485058">
    <property type="component" value="Unassembled WGS sequence"/>
</dbReference>
<feature type="domain" description="CRAL-TRIO" evidence="1">
    <location>
        <begin position="1"/>
        <end position="77"/>
    </location>
</feature>
<organism evidence="2 3">
    <name type="scientific">Haematococcus lacustris</name>
    <name type="common">Green alga</name>
    <name type="synonym">Haematococcus pluvialis</name>
    <dbReference type="NCBI Taxonomy" id="44745"/>
    <lineage>
        <taxon>Eukaryota</taxon>
        <taxon>Viridiplantae</taxon>
        <taxon>Chlorophyta</taxon>
        <taxon>core chlorophytes</taxon>
        <taxon>Chlorophyceae</taxon>
        <taxon>CS clade</taxon>
        <taxon>Chlamydomonadales</taxon>
        <taxon>Haematococcaceae</taxon>
        <taxon>Haematococcus</taxon>
    </lineage>
</organism>
<dbReference type="EMBL" id="BLLF01000318">
    <property type="protein sequence ID" value="GFH10474.1"/>
    <property type="molecule type" value="Genomic_DNA"/>
</dbReference>
<dbReference type="Gene3D" id="3.40.525.10">
    <property type="entry name" value="CRAL-TRIO lipid binding domain"/>
    <property type="match status" value="1"/>
</dbReference>
<dbReference type="Pfam" id="PF00650">
    <property type="entry name" value="CRAL_TRIO"/>
    <property type="match status" value="1"/>
</dbReference>
<gene>
    <name evidence="2" type="ORF">HaLaN_05792</name>
</gene>
<dbReference type="AlphaFoldDB" id="A0A699YUK9"/>
<accession>A0A699YUK9</accession>
<dbReference type="PROSITE" id="PS50191">
    <property type="entry name" value="CRAL_TRIO"/>
    <property type="match status" value="1"/>
</dbReference>
<comment type="caution">
    <text evidence="2">The sequence shown here is derived from an EMBL/GenBank/DDBJ whole genome shotgun (WGS) entry which is preliminary data.</text>
</comment>
<proteinExistence type="predicted"/>
<dbReference type="PANTHER" id="PTHR46277:SF3">
    <property type="entry name" value="BINDING PROTEIN, PUTATIVE-RELATED"/>
    <property type="match status" value="1"/>
</dbReference>
<sequence>MIAVVDRHIHDDSGPDWDGKIVGILACGRMGMKNVDLSALKDIFTLLQNHYVERLHKLYFYDPPAIFMALWKVVSPFQPSNSHLTHLTQCVTVEVSVCDQVDPVTRSKVELVYPKQAVEVFSQEFDMAQLPAGVFLGGGGPCVQLPDALAELLAQQLAPQGQLQ</sequence>
<dbReference type="SUPFAM" id="SSF52087">
    <property type="entry name" value="CRAL/TRIO domain"/>
    <property type="match status" value="1"/>
</dbReference>
<dbReference type="InterPro" id="IPR001251">
    <property type="entry name" value="CRAL-TRIO_dom"/>
</dbReference>
<reference evidence="2 3" key="1">
    <citation type="submission" date="2020-02" db="EMBL/GenBank/DDBJ databases">
        <title>Draft genome sequence of Haematococcus lacustris strain NIES-144.</title>
        <authorList>
            <person name="Morimoto D."/>
            <person name="Nakagawa S."/>
            <person name="Yoshida T."/>
            <person name="Sawayama S."/>
        </authorList>
    </citation>
    <scope>NUCLEOTIDE SEQUENCE [LARGE SCALE GENOMIC DNA]</scope>
    <source>
        <strain evidence="2 3">NIES-144</strain>
    </source>
</reference>
<evidence type="ECO:0000259" key="1">
    <source>
        <dbReference type="PROSITE" id="PS50191"/>
    </source>
</evidence>
<feature type="non-terminal residue" evidence="2">
    <location>
        <position position="1"/>
    </location>
</feature>
<name>A0A699YUK9_HAELA</name>
<dbReference type="CDD" id="cd00170">
    <property type="entry name" value="SEC14"/>
    <property type="match status" value="1"/>
</dbReference>
<dbReference type="InterPro" id="IPR036865">
    <property type="entry name" value="CRAL-TRIO_dom_sf"/>
</dbReference>
<dbReference type="PANTHER" id="PTHR46277">
    <property type="entry name" value="OS03G0850700 PROTEIN"/>
    <property type="match status" value="1"/>
</dbReference>
<evidence type="ECO:0000313" key="3">
    <source>
        <dbReference type="Proteomes" id="UP000485058"/>
    </source>
</evidence>
<keyword evidence="3" id="KW-1185">Reference proteome</keyword>
<evidence type="ECO:0000313" key="2">
    <source>
        <dbReference type="EMBL" id="GFH10474.1"/>
    </source>
</evidence>